<feature type="region of interest" description="Disordered" evidence="1">
    <location>
        <begin position="299"/>
        <end position="342"/>
    </location>
</feature>
<comment type="caution">
    <text evidence="3">The sequence shown here is derived from an EMBL/GenBank/DDBJ whole genome shotgun (WGS) entry which is preliminary data.</text>
</comment>
<evidence type="ECO:0000313" key="3">
    <source>
        <dbReference type="EMBL" id="NEX23501.1"/>
    </source>
</evidence>
<keyword evidence="4" id="KW-1185">Reference proteome</keyword>
<reference evidence="3 4" key="2">
    <citation type="submission" date="2020-02" db="EMBL/GenBank/DDBJ databases">
        <title>Genome sequences of Thiorhodococcus mannitoliphagus and Thiorhodococcus minor, purple sulfur photosynthetic bacteria in the gammaproteobacterial family, Chromatiaceae.</title>
        <authorList>
            <person name="Aviles F.A."/>
            <person name="Meyer T.E."/>
            <person name="Kyndt J.A."/>
        </authorList>
    </citation>
    <scope>NUCLEOTIDE SEQUENCE [LARGE SCALE GENOMIC DNA]</scope>
    <source>
        <strain evidence="3 4">DSM 18266</strain>
    </source>
</reference>
<accession>A0A6P1E2C7</accession>
<organism evidence="3 4">
    <name type="scientific">Thiorhodococcus mannitoliphagus</name>
    <dbReference type="NCBI Taxonomy" id="329406"/>
    <lineage>
        <taxon>Bacteria</taxon>
        <taxon>Pseudomonadati</taxon>
        <taxon>Pseudomonadota</taxon>
        <taxon>Gammaproteobacteria</taxon>
        <taxon>Chromatiales</taxon>
        <taxon>Chromatiaceae</taxon>
        <taxon>Thiorhodococcus</taxon>
    </lineage>
</organism>
<dbReference type="Pfam" id="PF13481">
    <property type="entry name" value="AAA_25"/>
    <property type="match status" value="1"/>
</dbReference>
<evidence type="ECO:0000256" key="1">
    <source>
        <dbReference type="SAM" id="MobiDB-lite"/>
    </source>
</evidence>
<dbReference type="Proteomes" id="UP000471640">
    <property type="component" value="Unassembled WGS sequence"/>
</dbReference>
<reference evidence="4" key="1">
    <citation type="journal article" date="2020" name="Microbiol. Resour. Announc.">
        <title>Draft Genome Sequences of Thiorhodococcus mannitoliphagus and Thiorhodococcus minor, Purple Sulfur Photosynthetic Bacteria in the Gammaproteobacterial Family Chromatiaceae.</title>
        <authorList>
            <person name="Aviles F.A."/>
            <person name="Meyer T.E."/>
            <person name="Kyndt J.A."/>
        </authorList>
    </citation>
    <scope>NUCLEOTIDE SEQUENCE [LARGE SCALE GENOMIC DNA]</scope>
    <source>
        <strain evidence="4">DSM 18266</strain>
    </source>
</reference>
<proteinExistence type="predicted"/>
<dbReference type="RefSeq" id="WP_164656931.1">
    <property type="nucleotide sequence ID" value="NZ_JAAIJR010000218.1"/>
</dbReference>
<dbReference type="InterPro" id="IPR003593">
    <property type="entry name" value="AAA+_ATPase"/>
</dbReference>
<feature type="compositionally biased region" description="Basic and acidic residues" evidence="1">
    <location>
        <begin position="715"/>
        <end position="730"/>
    </location>
</feature>
<feature type="domain" description="AAA+ ATPase" evidence="2">
    <location>
        <begin position="375"/>
        <end position="559"/>
    </location>
</feature>
<dbReference type="SMART" id="SM00382">
    <property type="entry name" value="AAA"/>
    <property type="match status" value="1"/>
</dbReference>
<gene>
    <name evidence="3" type="ORF">G3480_25000</name>
</gene>
<name>A0A6P1E2C7_9GAMM</name>
<dbReference type="InterPro" id="IPR027417">
    <property type="entry name" value="P-loop_NTPase"/>
</dbReference>
<sequence length="756" mass="81416">MGYDSPAGASLSITNAAFLEAVFPKLNPEEYLWCASFVTDPGQASAAQWGGYPVRAPVQDHTERNTYFCVAALSPTPTGQRHRRKETFSRLCVVVLDDAQPVAELSPTWVLETSVPNERPKLQVGYRLHEPLADLASAQRLHQALAEAGHLQADRNGNNPVRYVRLPVGSNTKYRPPHPHRLRQFNPEASVSLEVLIQALGLNRVAILGGKPSGSPTTTGTPWIKQARKLAWDAARRTLDDPTRGRHAELFRLGAYAARDGLPLDAIDFLLEEFAQHMRSTNTQGEVVPIHIAAERRTLQDGFERGRRDRSQALPHPEAPPVVTREAKSSGTARSLPPNARGSAPLDALGEVSLVNAARIPITPIRWLWSGWLAAGKVHVLAGAPGTGKTTVAMALAATLSLGGRWPDGARAPARNVMIWSGEDDPKDTLVPRLVAAGADLSRIDLITGYVDTQGSRAFDPARDTLALDEHIATLDTPPALLILDPIVSAVGGDSHKNAEVRRGLQPLVDLAMLRGCAVMGISHFSKGSAGREPVERVTGSLAFGALARVVLVTARLPESEGGGRLIARGKSNIGPDTGGFAYDLEVCDVEAGIETTRILWGQALEGSARDLLGRSELTELPEEQTATREAMDWLADYLRTGPAKAKDVQREAREAGISEKALRTARERLGVKPTKSGFSQGWRWALPREDAQDAQDARVIDQVAHPPEDGIFGDEGHLRAEDGAAHGEPSDAPNTNRAETEAPVVPSAEGDVEII</sequence>
<dbReference type="AlphaFoldDB" id="A0A6P1E2C7"/>
<dbReference type="Gene3D" id="3.40.50.300">
    <property type="entry name" value="P-loop containing nucleotide triphosphate hydrolases"/>
    <property type="match status" value="1"/>
</dbReference>
<protein>
    <submittedName>
        <fullName evidence="3">AAA family ATPase</fullName>
    </submittedName>
</protein>
<evidence type="ECO:0000313" key="4">
    <source>
        <dbReference type="Proteomes" id="UP000471640"/>
    </source>
</evidence>
<feature type="compositionally biased region" description="Basic and acidic residues" evidence="1">
    <location>
        <begin position="299"/>
        <end position="311"/>
    </location>
</feature>
<feature type="region of interest" description="Disordered" evidence="1">
    <location>
        <begin position="707"/>
        <end position="756"/>
    </location>
</feature>
<evidence type="ECO:0000259" key="2">
    <source>
        <dbReference type="SMART" id="SM00382"/>
    </source>
</evidence>
<dbReference type="EMBL" id="JAAIJR010000218">
    <property type="protein sequence ID" value="NEX23501.1"/>
    <property type="molecule type" value="Genomic_DNA"/>
</dbReference>
<dbReference type="SUPFAM" id="SSF52540">
    <property type="entry name" value="P-loop containing nucleoside triphosphate hydrolases"/>
    <property type="match status" value="1"/>
</dbReference>